<dbReference type="InterPro" id="IPR036396">
    <property type="entry name" value="Cyt_P450_sf"/>
</dbReference>
<comment type="cofactor">
    <cofactor evidence="1">
        <name>heme b</name>
        <dbReference type="ChEBI" id="CHEBI:60344"/>
    </cofactor>
</comment>
<keyword evidence="14" id="KW-0472">Membrane</keyword>
<dbReference type="InterPro" id="IPR001128">
    <property type="entry name" value="Cyt_P450"/>
</dbReference>
<sequence>VILLSETNPWQEAGPRWWWGWDGKPPPPTSGPGLLHLLQPNLPIHLLSLTQKLGPVYRLCLGLQDKLVSQCCQDISLGDYSLLWKAHKKLTRSALLLGTRSSMEPWVDQLTQEFCERMRVQAGAPVTIQKEFSLLTCSIICYLTFGNKVKEDTLVHAFHDCVQDLMKTWDHWPTPSYSLPQFFPNPGLWRLKQAIENRDHMVEKQLTRHKESMVAGQWRDMTDYMLQGVGRQRVEEGPGQLLEGHVHMSVVDLFIGGTETTASTLSWAVAFLLHHPEVCPGGGKGILPGSLARVDGAHRPLLKATIAEVLPLALPHGAHLDGTVWEQPHEFWPDRFLEPGANPSALAFGCGARVCLGESLVRLELFVVLLRLLQAFTLLPPPVGALPSLQPDPYCGVNLKVQPFQVRLQPRGVEAGAWESASVQ</sequence>
<evidence type="ECO:0000313" key="26">
    <source>
        <dbReference type="Proteomes" id="UP000314981"/>
    </source>
</evidence>
<evidence type="ECO:0000256" key="18">
    <source>
        <dbReference type="ARBA" id="ARBA00044217"/>
    </source>
</evidence>
<evidence type="ECO:0000256" key="2">
    <source>
        <dbReference type="ARBA" id="ARBA00004174"/>
    </source>
</evidence>
<dbReference type="Pfam" id="PF00067">
    <property type="entry name" value="p450"/>
    <property type="match status" value="2"/>
</dbReference>
<evidence type="ECO:0000256" key="11">
    <source>
        <dbReference type="ARBA" id="ARBA00023004"/>
    </source>
</evidence>
<keyword evidence="13" id="KW-0446">Lipid-binding</keyword>
<evidence type="ECO:0000256" key="13">
    <source>
        <dbReference type="ARBA" id="ARBA00023121"/>
    </source>
</evidence>
<dbReference type="EC" id="1.14.14.16" evidence="16"/>
<keyword evidence="7 23" id="KW-0479">Metal-binding</keyword>
<evidence type="ECO:0000256" key="15">
    <source>
        <dbReference type="ARBA" id="ARBA00023250"/>
    </source>
</evidence>
<dbReference type="SUPFAM" id="SSF48264">
    <property type="entry name" value="Cytochrome P450"/>
    <property type="match status" value="1"/>
</dbReference>
<evidence type="ECO:0000256" key="20">
    <source>
        <dbReference type="ARBA" id="ARBA00044282"/>
    </source>
</evidence>
<evidence type="ECO:0000256" key="14">
    <source>
        <dbReference type="ARBA" id="ARBA00023136"/>
    </source>
</evidence>
<comment type="subcellular location">
    <subcellularLocation>
        <location evidence="3">Endoplasmic reticulum membrane</location>
        <topology evidence="3">Peripheral membrane protein</topology>
    </subcellularLocation>
    <subcellularLocation>
        <location evidence="2">Microsome membrane</location>
        <topology evidence="2">Peripheral membrane protein</topology>
    </subcellularLocation>
</comment>
<keyword evidence="11 23" id="KW-0408">Iron</keyword>
<dbReference type="PROSITE" id="PS00086">
    <property type="entry name" value="CYTOCHROME_P450"/>
    <property type="match status" value="1"/>
</dbReference>
<evidence type="ECO:0000256" key="6">
    <source>
        <dbReference type="ARBA" id="ARBA00022665"/>
    </source>
</evidence>
<evidence type="ECO:0000256" key="23">
    <source>
        <dbReference type="PIRSR" id="PIRSR602401-1"/>
    </source>
</evidence>
<reference evidence="25 26" key="1">
    <citation type="submission" date="2018-11" db="EMBL/GenBank/DDBJ databases">
        <title>Haplotype-resolved cattle genomes.</title>
        <authorList>
            <person name="Low W.Y."/>
            <person name="Tearle R."/>
            <person name="Bickhart D.M."/>
            <person name="Rosen B.D."/>
            <person name="Koren S."/>
            <person name="Rhie A."/>
            <person name="Hiendleder S."/>
            <person name="Phillippy A.M."/>
            <person name="Smith T.P.L."/>
            <person name="Williams J.L."/>
        </authorList>
    </citation>
    <scope>NUCLEOTIDE SEQUENCE [LARGE SCALE GENOMIC DNA]</scope>
</reference>
<evidence type="ECO:0000256" key="5">
    <source>
        <dbReference type="ARBA" id="ARBA00022617"/>
    </source>
</evidence>
<evidence type="ECO:0000256" key="17">
    <source>
        <dbReference type="ARBA" id="ARBA00044116"/>
    </source>
</evidence>
<keyword evidence="26" id="KW-1185">Reference proteome</keyword>
<dbReference type="GO" id="GO:0005789">
    <property type="term" value="C:endoplasmic reticulum membrane"/>
    <property type="evidence" value="ECO:0007669"/>
    <property type="project" value="UniProtKB-SubCell"/>
</dbReference>
<dbReference type="PANTHER" id="PTHR24289:SF17">
    <property type="entry name" value="STEROID 21-HYDROXYLASE ISOFORM X1"/>
    <property type="match status" value="1"/>
</dbReference>
<keyword evidence="9" id="KW-0492">Microsome</keyword>
<dbReference type="GO" id="GO:0004508">
    <property type="term" value="F:steroid 17-alpha-monooxygenase activity"/>
    <property type="evidence" value="ECO:0007669"/>
    <property type="project" value="TreeGrafter"/>
</dbReference>
<dbReference type="Gene3D" id="1.10.630.10">
    <property type="entry name" value="Cytochrome P450"/>
    <property type="match status" value="1"/>
</dbReference>
<keyword evidence="10 24" id="KW-0560">Oxidoreductase</keyword>
<evidence type="ECO:0000256" key="9">
    <source>
        <dbReference type="ARBA" id="ARBA00022848"/>
    </source>
</evidence>
<dbReference type="PRINTS" id="PR00385">
    <property type="entry name" value="P450"/>
</dbReference>
<dbReference type="AlphaFoldDB" id="A0A4W2C3M7"/>
<keyword evidence="5 23" id="KW-0349">Heme</keyword>
<evidence type="ECO:0000313" key="25">
    <source>
        <dbReference type="Ensembl" id="ENSBIXP00000006138.1"/>
    </source>
</evidence>
<dbReference type="InterPro" id="IPR002401">
    <property type="entry name" value="Cyt_P450_E_grp-I"/>
</dbReference>
<protein>
    <recommendedName>
        <fullName evidence="17">Steroid 21-hydroxylase</fullName>
        <ecNumber evidence="16">1.14.14.16</ecNumber>
    </recommendedName>
    <alternativeName>
        <fullName evidence="21">21-OHase</fullName>
    </alternativeName>
    <alternativeName>
        <fullName evidence="18">Cytochrome P-450c21</fullName>
    </alternativeName>
    <alternativeName>
        <fullName evidence="22">Cytochrome P450 21</fullName>
    </alternativeName>
    <alternativeName>
        <fullName evidence="20">Cytochrome P450 XXI</fullName>
    </alternativeName>
    <alternativeName>
        <fullName evidence="19">Cytochrome P450-C21</fullName>
    </alternativeName>
</protein>
<dbReference type="GO" id="GO:0042446">
    <property type="term" value="P:hormone biosynthetic process"/>
    <property type="evidence" value="ECO:0007669"/>
    <property type="project" value="TreeGrafter"/>
</dbReference>
<dbReference type="Ensembl" id="ENSBIXT00000004357.1">
    <property type="protein sequence ID" value="ENSBIXP00000006138.1"/>
    <property type="gene ID" value="ENSBIXG00000012273.1"/>
</dbReference>
<dbReference type="STRING" id="30522.A0A4W2C3M7"/>
<dbReference type="GO" id="GO:0006694">
    <property type="term" value="P:steroid biosynthetic process"/>
    <property type="evidence" value="ECO:0007669"/>
    <property type="project" value="UniProtKB-KW"/>
</dbReference>
<evidence type="ECO:0000256" key="19">
    <source>
        <dbReference type="ARBA" id="ARBA00044265"/>
    </source>
</evidence>
<comment type="similarity">
    <text evidence="4 24">Belongs to the cytochrome P450 family.</text>
</comment>
<evidence type="ECO:0000256" key="12">
    <source>
        <dbReference type="ARBA" id="ARBA00023033"/>
    </source>
</evidence>
<evidence type="ECO:0000256" key="16">
    <source>
        <dbReference type="ARBA" id="ARBA00044040"/>
    </source>
</evidence>
<evidence type="ECO:0000256" key="21">
    <source>
        <dbReference type="ARBA" id="ARBA00044304"/>
    </source>
</evidence>
<evidence type="ECO:0000256" key="4">
    <source>
        <dbReference type="ARBA" id="ARBA00010617"/>
    </source>
</evidence>
<evidence type="ECO:0000256" key="22">
    <source>
        <dbReference type="ARBA" id="ARBA00044342"/>
    </source>
</evidence>
<dbReference type="GO" id="GO:0020037">
    <property type="term" value="F:heme binding"/>
    <property type="evidence" value="ECO:0007669"/>
    <property type="project" value="InterPro"/>
</dbReference>
<evidence type="ECO:0000256" key="10">
    <source>
        <dbReference type="ARBA" id="ARBA00023002"/>
    </source>
</evidence>
<evidence type="ECO:0000256" key="1">
    <source>
        <dbReference type="ARBA" id="ARBA00001970"/>
    </source>
</evidence>
<dbReference type="Proteomes" id="UP000314981">
    <property type="component" value="Chromosome 23"/>
</dbReference>
<reference evidence="25" key="2">
    <citation type="submission" date="2025-08" db="UniProtKB">
        <authorList>
            <consortium name="Ensembl"/>
        </authorList>
    </citation>
    <scope>IDENTIFICATION</scope>
</reference>
<dbReference type="OMA" id="CIFRTLV"/>
<dbReference type="GO" id="GO:0042448">
    <property type="term" value="P:progesterone metabolic process"/>
    <property type="evidence" value="ECO:0007669"/>
    <property type="project" value="TreeGrafter"/>
</dbReference>
<accession>A0A4W2C3M7</accession>
<dbReference type="GO" id="GO:0005496">
    <property type="term" value="F:steroid binding"/>
    <property type="evidence" value="ECO:0007669"/>
    <property type="project" value="UniProtKB-KW"/>
</dbReference>
<comment type="cofactor">
    <cofactor evidence="23">
        <name>heme</name>
        <dbReference type="ChEBI" id="CHEBI:30413"/>
    </cofactor>
</comment>
<dbReference type="InterPro" id="IPR017972">
    <property type="entry name" value="Cyt_P450_CS"/>
</dbReference>
<keyword evidence="8" id="KW-0256">Endoplasmic reticulum</keyword>
<evidence type="ECO:0000256" key="7">
    <source>
        <dbReference type="ARBA" id="ARBA00022723"/>
    </source>
</evidence>
<reference evidence="25" key="3">
    <citation type="submission" date="2025-09" db="UniProtKB">
        <authorList>
            <consortium name="Ensembl"/>
        </authorList>
    </citation>
    <scope>IDENTIFICATION</scope>
</reference>
<dbReference type="GO" id="GO:0005506">
    <property type="term" value="F:iron ion binding"/>
    <property type="evidence" value="ECO:0007669"/>
    <property type="project" value="InterPro"/>
</dbReference>
<proteinExistence type="inferred from homology"/>
<evidence type="ECO:0000256" key="24">
    <source>
        <dbReference type="RuleBase" id="RU000461"/>
    </source>
</evidence>
<evidence type="ECO:0000256" key="8">
    <source>
        <dbReference type="ARBA" id="ARBA00022824"/>
    </source>
</evidence>
<dbReference type="GO" id="GO:0004509">
    <property type="term" value="F:steroid 21-monooxygenase activity"/>
    <property type="evidence" value="ECO:0007669"/>
    <property type="project" value="UniProtKB-EC"/>
</dbReference>
<dbReference type="PRINTS" id="PR00463">
    <property type="entry name" value="EP450I"/>
</dbReference>
<evidence type="ECO:0000256" key="3">
    <source>
        <dbReference type="ARBA" id="ARBA00004406"/>
    </source>
</evidence>
<organism evidence="25 26">
    <name type="scientific">Bos indicus x Bos taurus</name>
    <name type="common">Hybrid cattle</name>
    <dbReference type="NCBI Taxonomy" id="30522"/>
    <lineage>
        <taxon>Eukaryota</taxon>
        <taxon>Metazoa</taxon>
        <taxon>Chordata</taxon>
        <taxon>Craniata</taxon>
        <taxon>Vertebrata</taxon>
        <taxon>Euteleostomi</taxon>
        <taxon>Mammalia</taxon>
        <taxon>Eutheria</taxon>
        <taxon>Laurasiatheria</taxon>
        <taxon>Artiodactyla</taxon>
        <taxon>Ruminantia</taxon>
        <taxon>Pecora</taxon>
        <taxon>Bovidae</taxon>
        <taxon>Bovinae</taxon>
        <taxon>Bos</taxon>
    </lineage>
</organism>
<keyword evidence="15" id="KW-0755">Steroidogenesis</keyword>
<keyword evidence="6" id="KW-0754">Steroid-binding</keyword>
<keyword evidence="12 24" id="KW-0503">Monooxygenase</keyword>
<feature type="binding site" description="axial binding residue" evidence="23">
    <location>
        <position position="355"/>
    </location>
    <ligand>
        <name>heme</name>
        <dbReference type="ChEBI" id="CHEBI:30413"/>
    </ligand>
    <ligandPart>
        <name>Fe</name>
        <dbReference type="ChEBI" id="CHEBI:18248"/>
    </ligandPart>
</feature>
<dbReference type="PANTHER" id="PTHR24289">
    <property type="entry name" value="STEROID 17-ALPHA-HYDROXYLASE/17,20 LYASE"/>
    <property type="match status" value="1"/>
</dbReference>
<name>A0A4W2C3M7_BOBOX</name>